<proteinExistence type="inferred from homology"/>
<feature type="transmembrane region" description="Helical" evidence="9">
    <location>
        <begin position="97"/>
        <end position="124"/>
    </location>
</feature>
<dbReference type="Gene3D" id="1.20.1070.10">
    <property type="entry name" value="Rhodopsin 7-helix transmembrane proteins"/>
    <property type="match status" value="1"/>
</dbReference>
<dbReference type="Proteomes" id="UP000678393">
    <property type="component" value="Unassembled WGS sequence"/>
</dbReference>
<evidence type="ECO:0000256" key="2">
    <source>
        <dbReference type="ARBA" id="ARBA00022692"/>
    </source>
</evidence>
<organism evidence="11 12">
    <name type="scientific">Candidula unifasciata</name>
    <dbReference type="NCBI Taxonomy" id="100452"/>
    <lineage>
        <taxon>Eukaryota</taxon>
        <taxon>Metazoa</taxon>
        <taxon>Spiralia</taxon>
        <taxon>Lophotrochozoa</taxon>
        <taxon>Mollusca</taxon>
        <taxon>Gastropoda</taxon>
        <taxon>Heterobranchia</taxon>
        <taxon>Euthyneura</taxon>
        <taxon>Panpulmonata</taxon>
        <taxon>Eupulmonata</taxon>
        <taxon>Stylommatophora</taxon>
        <taxon>Helicina</taxon>
        <taxon>Helicoidea</taxon>
        <taxon>Geomitridae</taxon>
        <taxon>Candidula</taxon>
    </lineage>
</organism>
<dbReference type="PANTHER" id="PTHR24243:SF208">
    <property type="entry name" value="PYROKININ-1 RECEPTOR"/>
    <property type="match status" value="1"/>
</dbReference>
<dbReference type="InterPro" id="IPR000276">
    <property type="entry name" value="GPCR_Rhodpsn"/>
</dbReference>
<dbReference type="OrthoDB" id="5969463at2759"/>
<dbReference type="GO" id="GO:0016020">
    <property type="term" value="C:membrane"/>
    <property type="evidence" value="ECO:0007669"/>
    <property type="project" value="UniProtKB-SubCell"/>
</dbReference>
<gene>
    <name evidence="11" type="ORF">CUNI_LOCUS11167</name>
</gene>
<dbReference type="EMBL" id="CAJHNH020002109">
    <property type="protein sequence ID" value="CAG5125609.1"/>
    <property type="molecule type" value="Genomic_DNA"/>
</dbReference>
<evidence type="ECO:0000259" key="10">
    <source>
        <dbReference type="PROSITE" id="PS50262"/>
    </source>
</evidence>
<keyword evidence="7 8" id="KW-0807">Transducer</keyword>
<comment type="caution">
    <text evidence="11">The sequence shown here is derived from an EMBL/GenBank/DDBJ whole genome shotgun (WGS) entry which is preliminary data.</text>
</comment>
<keyword evidence="5 9" id="KW-0472">Membrane</keyword>
<evidence type="ECO:0000256" key="3">
    <source>
        <dbReference type="ARBA" id="ARBA00022989"/>
    </source>
</evidence>
<dbReference type="CDD" id="cd00637">
    <property type="entry name" value="7tm_classA_rhodopsin-like"/>
    <property type="match status" value="1"/>
</dbReference>
<dbReference type="PANTHER" id="PTHR24243">
    <property type="entry name" value="G-PROTEIN COUPLED RECEPTOR"/>
    <property type="match status" value="1"/>
</dbReference>
<name>A0A8S3Z8W6_9EUPU</name>
<dbReference type="Pfam" id="PF00001">
    <property type="entry name" value="7tm_1"/>
    <property type="match status" value="1"/>
</dbReference>
<evidence type="ECO:0000256" key="4">
    <source>
        <dbReference type="ARBA" id="ARBA00023040"/>
    </source>
</evidence>
<feature type="domain" description="G-protein coupled receptors family 1 profile" evidence="10">
    <location>
        <begin position="46"/>
        <end position="319"/>
    </location>
</feature>
<reference evidence="11" key="1">
    <citation type="submission" date="2021-04" db="EMBL/GenBank/DDBJ databases">
        <authorList>
            <consortium name="Molecular Ecology Group"/>
        </authorList>
    </citation>
    <scope>NUCLEOTIDE SEQUENCE</scope>
</reference>
<comment type="subcellular location">
    <subcellularLocation>
        <location evidence="1">Membrane</location>
        <topology evidence="1">Multi-pass membrane protein</topology>
    </subcellularLocation>
</comment>
<evidence type="ECO:0000313" key="11">
    <source>
        <dbReference type="EMBL" id="CAG5125609.1"/>
    </source>
</evidence>
<keyword evidence="4 8" id="KW-0297">G-protein coupled receptor</keyword>
<evidence type="ECO:0000256" key="9">
    <source>
        <dbReference type="SAM" id="Phobius"/>
    </source>
</evidence>
<dbReference type="PRINTS" id="PR00237">
    <property type="entry name" value="GPCRRHODOPSN"/>
</dbReference>
<evidence type="ECO:0000256" key="7">
    <source>
        <dbReference type="ARBA" id="ARBA00023224"/>
    </source>
</evidence>
<dbReference type="PROSITE" id="PS50262">
    <property type="entry name" value="G_PROTEIN_RECEP_F1_2"/>
    <property type="match status" value="1"/>
</dbReference>
<evidence type="ECO:0000256" key="5">
    <source>
        <dbReference type="ARBA" id="ARBA00023136"/>
    </source>
</evidence>
<feature type="transmembrane region" description="Helical" evidence="9">
    <location>
        <begin position="145"/>
        <end position="165"/>
    </location>
</feature>
<keyword evidence="6 8" id="KW-0675">Receptor</keyword>
<dbReference type="PROSITE" id="PS00237">
    <property type="entry name" value="G_PROTEIN_RECEP_F1_1"/>
    <property type="match status" value="1"/>
</dbReference>
<feature type="transmembrane region" description="Helical" evidence="9">
    <location>
        <begin position="66"/>
        <end position="85"/>
    </location>
</feature>
<comment type="similarity">
    <text evidence="8">Belongs to the G-protein coupled receptor 1 family.</text>
</comment>
<evidence type="ECO:0000256" key="1">
    <source>
        <dbReference type="ARBA" id="ARBA00004141"/>
    </source>
</evidence>
<dbReference type="GO" id="GO:0004930">
    <property type="term" value="F:G protein-coupled receptor activity"/>
    <property type="evidence" value="ECO:0007669"/>
    <property type="project" value="UniProtKB-KW"/>
</dbReference>
<dbReference type="SUPFAM" id="SSF81321">
    <property type="entry name" value="Family A G protein-coupled receptor-like"/>
    <property type="match status" value="1"/>
</dbReference>
<evidence type="ECO:0000256" key="6">
    <source>
        <dbReference type="ARBA" id="ARBA00023170"/>
    </source>
</evidence>
<sequence>MSSAQRYIMSDDPQTINETWKGGELFTWHGAELVVIPIMMVTGIVGNLLVLYIYHFRWRSSTVTLIKKMLAALDLTSLLLVYPPLVYMTLHPDTASFQFTCIFTAFVALETAMASACVLIIIAVDRFMRLCLLRKSGVQTGLVKKLSAAGILLSGIINIPCGWIFGKGVVSFQRYKVKIAHCFITPGSDQTTIFLIYTCILGLIFLFVFTTLFVIYYKIIKTLRELSTKHDQMRHTNSISRRPETTTGQTQSDVMKQSALVFIAITVVFFTSYSLYFVAIVLSIPDISIVGDMGPSFKALYDLAKLSPLVNNVANPIIYSFTSDRFRDEVKRMLTFKSCHNGLFQKRACSLGCNLQEVTQSATETHV</sequence>
<evidence type="ECO:0000256" key="8">
    <source>
        <dbReference type="RuleBase" id="RU000688"/>
    </source>
</evidence>
<evidence type="ECO:0000313" key="12">
    <source>
        <dbReference type="Proteomes" id="UP000678393"/>
    </source>
</evidence>
<feature type="transmembrane region" description="Helical" evidence="9">
    <location>
        <begin position="194"/>
        <end position="217"/>
    </location>
</feature>
<keyword evidence="3 9" id="KW-1133">Transmembrane helix</keyword>
<keyword evidence="12" id="KW-1185">Reference proteome</keyword>
<dbReference type="InterPro" id="IPR017452">
    <property type="entry name" value="GPCR_Rhodpsn_7TM"/>
</dbReference>
<feature type="transmembrane region" description="Helical" evidence="9">
    <location>
        <begin position="34"/>
        <end position="54"/>
    </location>
</feature>
<feature type="transmembrane region" description="Helical" evidence="9">
    <location>
        <begin position="259"/>
        <end position="284"/>
    </location>
</feature>
<protein>
    <recommendedName>
        <fullName evidence="10">G-protein coupled receptors family 1 profile domain-containing protein</fullName>
    </recommendedName>
</protein>
<dbReference type="AlphaFoldDB" id="A0A8S3Z8W6"/>
<accession>A0A8S3Z8W6</accession>
<keyword evidence="2 8" id="KW-0812">Transmembrane</keyword>